<accession>A0AB94IYS2</accession>
<evidence type="ECO:0000313" key="16">
    <source>
        <dbReference type="EMBL" id="CBL28870.1"/>
    </source>
</evidence>
<dbReference type="InterPro" id="IPR010978">
    <property type="entry name" value="tRNA-bd_arm"/>
</dbReference>
<dbReference type="NCBIfam" id="NF004349">
    <property type="entry name" value="PRK05729.1"/>
    <property type="match status" value="1"/>
</dbReference>
<dbReference type="InterPro" id="IPR009008">
    <property type="entry name" value="Val/Leu/Ile-tRNA-synth_edit"/>
</dbReference>
<reference evidence="17" key="1">
    <citation type="submission" date="2010-03" db="EMBL/GenBank/DDBJ databases">
        <title>The genome sequence of Synergistetes sp. SGP1.</title>
        <authorList>
            <consortium name="metaHIT consortium -- http://www.metahit.eu/"/>
            <person name="Pajon A."/>
            <person name="Turner K."/>
            <person name="Parkhill J."/>
            <person name="Wade W."/>
            <person name="Vartoukian S."/>
        </authorList>
    </citation>
    <scope>NUCLEOTIDE SEQUENCE [LARGE SCALE GENOMIC DNA]</scope>
    <source>
        <strain evidence="17">SGP1</strain>
    </source>
</reference>
<evidence type="ECO:0000256" key="5">
    <source>
        <dbReference type="ARBA" id="ARBA00022741"/>
    </source>
</evidence>
<evidence type="ECO:0000256" key="3">
    <source>
        <dbReference type="ARBA" id="ARBA00022490"/>
    </source>
</evidence>
<keyword evidence="3 12" id="KW-0963">Cytoplasm</keyword>
<dbReference type="GO" id="GO:0006438">
    <property type="term" value="P:valyl-tRNA aminoacylation"/>
    <property type="evidence" value="ECO:0007669"/>
    <property type="project" value="UniProtKB-UniRule"/>
</dbReference>
<dbReference type="InterPro" id="IPR037118">
    <property type="entry name" value="Val-tRNA_synth_C_sf"/>
</dbReference>
<dbReference type="RefSeq" id="WP_015557017.1">
    <property type="nucleotide sequence ID" value="NC_021038.1"/>
</dbReference>
<feature type="short sequence motif" description="'HIGH' region" evidence="12">
    <location>
        <begin position="48"/>
        <end position="58"/>
    </location>
</feature>
<dbReference type="CDD" id="cd07962">
    <property type="entry name" value="Anticodon_Ia_Val"/>
    <property type="match status" value="1"/>
</dbReference>
<dbReference type="GO" id="GO:0005829">
    <property type="term" value="C:cytosol"/>
    <property type="evidence" value="ECO:0007669"/>
    <property type="project" value="TreeGrafter"/>
</dbReference>
<comment type="subcellular location">
    <subcellularLocation>
        <location evidence="1 12">Cytoplasm</location>
    </subcellularLocation>
</comment>
<dbReference type="NCBIfam" id="TIGR00422">
    <property type="entry name" value="valS"/>
    <property type="match status" value="1"/>
</dbReference>
<comment type="domain">
    <text evidence="12">ValRS has two distinct active sites: one for aminoacylation and one for editing. The misactivated threonine is translocated from the active site to the editing site.</text>
</comment>
<feature type="binding site" evidence="12">
    <location>
        <position position="530"/>
    </location>
    <ligand>
        <name>ATP</name>
        <dbReference type="ChEBI" id="CHEBI:30616"/>
    </ligand>
</feature>
<feature type="domain" description="Aminoacyl-tRNA synthetase class Ia" evidence="13">
    <location>
        <begin position="19"/>
        <end position="566"/>
    </location>
</feature>
<dbReference type="GO" id="GO:0005524">
    <property type="term" value="F:ATP binding"/>
    <property type="evidence" value="ECO:0007669"/>
    <property type="project" value="UniProtKB-UniRule"/>
</dbReference>
<dbReference type="PANTHER" id="PTHR11946:SF93">
    <property type="entry name" value="VALINE--TRNA LIGASE, CHLOROPLASTIC_MITOCHONDRIAL 2"/>
    <property type="match status" value="1"/>
</dbReference>
<dbReference type="PANTHER" id="PTHR11946">
    <property type="entry name" value="VALYL-TRNA SYNTHETASES"/>
    <property type="match status" value="1"/>
</dbReference>
<keyword evidence="9 12" id="KW-0030">Aminoacyl-tRNA synthetase</keyword>
<dbReference type="Pfam" id="PF08264">
    <property type="entry name" value="Anticodon_1"/>
    <property type="match status" value="1"/>
</dbReference>
<dbReference type="KEGG" id="sbr:SY1_21250"/>
<evidence type="ECO:0000313" key="17">
    <source>
        <dbReference type="Proteomes" id="UP000008957"/>
    </source>
</evidence>
<dbReference type="Pfam" id="PF00133">
    <property type="entry name" value="tRNA-synt_1"/>
    <property type="match status" value="1"/>
</dbReference>
<evidence type="ECO:0000259" key="13">
    <source>
        <dbReference type="Pfam" id="PF00133"/>
    </source>
</evidence>
<dbReference type="PRINTS" id="PR00986">
    <property type="entry name" value="TRNASYNTHVAL"/>
</dbReference>
<keyword evidence="6 12" id="KW-0067">ATP-binding</keyword>
<dbReference type="InterPro" id="IPR013155">
    <property type="entry name" value="M/V/L/I-tRNA-synth_anticd-bd"/>
</dbReference>
<organism evidence="16 17">
    <name type="scientific">Fretibacterium fastidiosum</name>
    <dbReference type="NCBI Taxonomy" id="651822"/>
    <lineage>
        <taxon>Bacteria</taxon>
        <taxon>Thermotogati</taxon>
        <taxon>Synergistota</taxon>
        <taxon>Synergistia</taxon>
        <taxon>Synergistales</taxon>
        <taxon>Aminobacteriaceae</taxon>
        <taxon>Fretibacterium</taxon>
    </lineage>
</organism>
<dbReference type="SUPFAM" id="SSF46589">
    <property type="entry name" value="tRNA-binding arm"/>
    <property type="match status" value="1"/>
</dbReference>
<dbReference type="FunFam" id="1.10.730.10:FF:000014">
    <property type="entry name" value="Valine--tRNA ligase"/>
    <property type="match status" value="1"/>
</dbReference>
<dbReference type="Pfam" id="PF10458">
    <property type="entry name" value="Val_tRNA-synt_C"/>
    <property type="match status" value="1"/>
</dbReference>
<dbReference type="CDD" id="cd00817">
    <property type="entry name" value="ValRS_core"/>
    <property type="match status" value="1"/>
</dbReference>
<reference evidence="16 17" key="2">
    <citation type="submission" date="2010-03" db="EMBL/GenBank/DDBJ databases">
        <authorList>
            <person name="Pajon A."/>
        </authorList>
    </citation>
    <scope>NUCLEOTIDE SEQUENCE [LARGE SCALE GENOMIC DNA]</scope>
    <source>
        <strain evidence="16 17">SGP1</strain>
    </source>
</reference>
<comment type="similarity">
    <text evidence="11 12">Belongs to the class-I aminoacyl-tRNA synthetase family. ValS type 1 subfamily.</text>
</comment>
<feature type="coiled-coil region" evidence="12">
    <location>
        <begin position="822"/>
        <end position="877"/>
    </location>
</feature>
<dbReference type="SUPFAM" id="SSF52374">
    <property type="entry name" value="Nucleotidylyl transferase"/>
    <property type="match status" value="1"/>
</dbReference>
<dbReference type="Gene3D" id="3.90.740.10">
    <property type="entry name" value="Valyl/Leucyl/Isoleucyl-tRNA synthetase, editing domain"/>
    <property type="match status" value="2"/>
</dbReference>
<evidence type="ECO:0000256" key="8">
    <source>
        <dbReference type="ARBA" id="ARBA00023054"/>
    </source>
</evidence>
<dbReference type="InterPro" id="IPR002300">
    <property type="entry name" value="aa-tRNA-synth_Ia"/>
</dbReference>
<evidence type="ECO:0000256" key="11">
    <source>
        <dbReference type="ARBA" id="ARBA00060830"/>
    </source>
</evidence>
<dbReference type="InterPro" id="IPR019499">
    <property type="entry name" value="Val-tRNA_synth_tRNA-bd"/>
</dbReference>
<evidence type="ECO:0000256" key="12">
    <source>
        <dbReference type="HAMAP-Rule" id="MF_02004"/>
    </source>
</evidence>
<dbReference type="PROSITE" id="PS00178">
    <property type="entry name" value="AA_TRNA_LIGASE_I"/>
    <property type="match status" value="1"/>
</dbReference>
<evidence type="ECO:0000256" key="1">
    <source>
        <dbReference type="ARBA" id="ARBA00004496"/>
    </source>
</evidence>
<comment type="catalytic activity">
    <reaction evidence="10 12">
        <text>tRNA(Val) + L-valine + ATP = L-valyl-tRNA(Val) + AMP + diphosphate</text>
        <dbReference type="Rhea" id="RHEA:10704"/>
        <dbReference type="Rhea" id="RHEA-COMP:9672"/>
        <dbReference type="Rhea" id="RHEA-COMP:9708"/>
        <dbReference type="ChEBI" id="CHEBI:30616"/>
        <dbReference type="ChEBI" id="CHEBI:33019"/>
        <dbReference type="ChEBI" id="CHEBI:57762"/>
        <dbReference type="ChEBI" id="CHEBI:78442"/>
        <dbReference type="ChEBI" id="CHEBI:78537"/>
        <dbReference type="ChEBI" id="CHEBI:456215"/>
        <dbReference type="EC" id="6.1.1.9"/>
    </reaction>
</comment>
<dbReference type="EMBL" id="FP929056">
    <property type="protein sequence ID" value="CBL28870.1"/>
    <property type="molecule type" value="Genomic_DNA"/>
</dbReference>
<dbReference type="FunFam" id="3.40.50.620:FF:000098">
    <property type="entry name" value="Valine--tRNA ligase"/>
    <property type="match status" value="1"/>
</dbReference>
<dbReference type="GO" id="GO:0004832">
    <property type="term" value="F:valine-tRNA ligase activity"/>
    <property type="evidence" value="ECO:0007669"/>
    <property type="project" value="UniProtKB-UniRule"/>
</dbReference>
<evidence type="ECO:0000256" key="2">
    <source>
        <dbReference type="ARBA" id="ARBA00011245"/>
    </source>
</evidence>
<dbReference type="InterPro" id="IPR009080">
    <property type="entry name" value="tRNAsynth_Ia_anticodon-bd"/>
</dbReference>
<keyword evidence="8 12" id="KW-0175">Coiled coil</keyword>
<evidence type="ECO:0000256" key="4">
    <source>
        <dbReference type="ARBA" id="ARBA00022598"/>
    </source>
</evidence>
<comment type="domain">
    <text evidence="12">The C-terminal coiled-coil domain is crucial for aminoacylation activity.</text>
</comment>
<dbReference type="Proteomes" id="UP000008957">
    <property type="component" value="Chromosome"/>
</dbReference>
<evidence type="ECO:0000256" key="6">
    <source>
        <dbReference type="ARBA" id="ARBA00022840"/>
    </source>
</evidence>
<dbReference type="Gene3D" id="1.10.730.10">
    <property type="entry name" value="Isoleucyl-tRNA Synthetase, Domain 1"/>
    <property type="match status" value="1"/>
</dbReference>
<dbReference type="FunFam" id="1.10.287.380:FF:000001">
    <property type="entry name" value="Valine--tRNA ligase"/>
    <property type="match status" value="1"/>
</dbReference>
<proteinExistence type="inferred from homology"/>
<dbReference type="EC" id="6.1.1.9" evidence="12"/>
<dbReference type="InterPro" id="IPR001412">
    <property type="entry name" value="aa-tRNA-synth_I_CS"/>
</dbReference>
<comment type="subunit">
    <text evidence="2 12">Monomer.</text>
</comment>
<feature type="domain" description="Methionyl/Valyl/Leucyl/Isoleucyl-tRNA synthetase anticodon-binding" evidence="14">
    <location>
        <begin position="608"/>
        <end position="751"/>
    </location>
</feature>
<dbReference type="Gene3D" id="3.40.50.620">
    <property type="entry name" value="HUPs"/>
    <property type="match status" value="2"/>
</dbReference>
<comment type="function">
    <text evidence="12">Catalyzes the attachment of valine to tRNA(Val). As ValRS can inadvertently accommodate and process structurally similar amino acids such as threonine, to avoid such errors, it has a 'posttransfer' editing activity that hydrolyzes mischarged Thr-tRNA(Val) in a tRNA-dependent manner.</text>
</comment>
<evidence type="ECO:0000259" key="15">
    <source>
        <dbReference type="Pfam" id="PF10458"/>
    </source>
</evidence>
<keyword evidence="17" id="KW-1185">Reference proteome</keyword>
<feature type="domain" description="Valyl-tRNA synthetase tRNA-binding arm" evidence="15">
    <location>
        <begin position="817"/>
        <end position="881"/>
    </location>
</feature>
<evidence type="ECO:0000256" key="10">
    <source>
        <dbReference type="ARBA" id="ARBA00047552"/>
    </source>
</evidence>
<dbReference type="InterPro" id="IPR033705">
    <property type="entry name" value="Anticodon_Ia_Val"/>
</dbReference>
<feature type="short sequence motif" description="'KMSKS' region" evidence="12">
    <location>
        <begin position="527"/>
        <end position="531"/>
    </location>
</feature>
<keyword evidence="5 12" id="KW-0547">Nucleotide-binding</keyword>
<protein>
    <recommendedName>
        <fullName evidence="12">Valine--tRNA ligase</fullName>
        <ecNumber evidence="12">6.1.1.9</ecNumber>
    </recommendedName>
    <alternativeName>
        <fullName evidence="12">Valyl-tRNA synthetase</fullName>
        <shortName evidence="12">ValRS</shortName>
    </alternativeName>
</protein>
<dbReference type="SUPFAM" id="SSF47323">
    <property type="entry name" value="Anticodon-binding domain of a subclass of class I aminoacyl-tRNA synthetases"/>
    <property type="match status" value="1"/>
</dbReference>
<keyword evidence="4 12" id="KW-0436">Ligase</keyword>
<dbReference type="GO" id="GO:0002161">
    <property type="term" value="F:aminoacyl-tRNA deacylase activity"/>
    <property type="evidence" value="ECO:0007669"/>
    <property type="project" value="InterPro"/>
</dbReference>
<dbReference type="InterPro" id="IPR014729">
    <property type="entry name" value="Rossmann-like_a/b/a_fold"/>
</dbReference>
<gene>
    <name evidence="12" type="primary">valS</name>
    <name evidence="16" type="ORF">SY1_21250</name>
</gene>
<dbReference type="Gene3D" id="1.10.287.380">
    <property type="entry name" value="Valyl-tRNA synthetase, C-terminal domain"/>
    <property type="match status" value="1"/>
</dbReference>
<name>A0AB94IYS2_9BACT</name>
<evidence type="ECO:0000256" key="7">
    <source>
        <dbReference type="ARBA" id="ARBA00022917"/>
    </source>
</evidence>
<keyword evidence="7 12" id="KW-0648">Protein biosynthesis</keyword>
<dbReference type="AlphaFoldDB" id="A0AB94IYS2"/>
<dbReference type="FunFam" id="3.40.50.620:FF:000032">
    <property type="entry name" value="Valine--tRNA ligase"/>
    <property type="match status" value="1"/>
</dbReference>
<evidence type="ECO:0000256" key="9">
    <source>
        <dbReference type="ARBA" id="ARBA00023146"/>
    </source>
</evidence>
<dbReference type="HAMAP" id="MF_02004">
    <property type="entry name" value="Val_tRNA_synth_type1"/>
    <property type="match status" value="1"/>
</dbReference>
<evidence type="ECO:0000259" key="14">
    <source>
        <dbReference type="Pfam" id="PF08264"/>
    </source>
</evidence>
<dbReference type="InterPro" id="IPR002303">
    <property type="entry name" value="Valyl-tRNA_ligase"/>
</dbReference>
<sequence length="883" mass="101047">MKRNRELAKGYSPDAIEEKWYAFWLEKGLFNAEPDASKEAFSIVIPPPNVTGSLHMGHAFNNTFQDILCRTKRMQGYSVLWLPGTDHAGIATQNVVEKDLAKKGLTRHDLGREAFVKKVWEWKEVYGDRIIKQMKRLGNSCDWRRERFTFDEGLSRAVRAVFVRLYKKDLIYKGKYIINWCSRCHTALSDLEVEYREMPGKFYYVRYPFVGEEGSLLVATTRPETILGDVAIAVHPRSEQYRGMIGKRVRVPLTDREIPIIEDNMVDPEFGTGCVKITPAHDPNDFLVGQRHDLEQIQVIDSEGVMNENAGRYRGMTLEQAREAAAKDLDALRLLERTEEIKHSVGHCQRCGTTVEPYLSEQWFVRTKPLAERGVQAVKDGRITWTPEQWEKTYFHWMENIRDWCISRQLWWGHRIPAWTCADCRHVTVAETDPAECEKCGSRNIAQDEDVLDTWFSSALWPFSTMGWPERTPTLDYFYPTSLMVTGFDIIFFWVARMIMMGLEFMDEVPFKDVYIHSLIRDEKGDKMSKSKGNVIDPLVMIDQYGADALRMALAALSTQGRDILLSSDKIETYRHFMNKLWNAARFALMNLDDEPQPIDRARLRLQDRWILTRCQEVTQKITKCIDGYDIGEAARSLYDFTWGDVCDWYIEMSKPALRGDEGPERRRTAQGVLDEVFKTLLPLLHPFIPFVTEELWAAFGWGDTSIMRAPWPRPQEALCFADARTSMRALQDTVSALRNLRAEAHVAPQQWMSRAVIRVDNPAVAEMLRDNLGQLSGLCRVHEVAITPLSEPRPAASLASVVGDAEIGLPVGDVLDIPSEIARLTQEIASIEKNVAASRARLDKPSFVSRAPQEVVEKERARVAEGTAQIARLKENLDSISH</sequence>
<dbReference type="SUPFAM" id="SSF50677">
    <property type="entry name" value="ValRS/IleRS/LeuRS editing domain"/>
    <property type="match status" value="1"/>
</dbReference>